<evidence type="ECO:0000256" key="2">
    <source>
        <dbReference type="ARBA" id="ARBA00022840"/>
    </source>
</evidence>
<dbReference type="PANTHER" id="PTHR16305:SF35">
    <property type="entry name" value="TRANSCRIPTIONAL ACTIVATOR DOMAIN"/>
    <property type="match status" value="1"/>
</dbReference>
<dbReference type="PRINTS" id="PR00038">
    <property type="entry name" value="HTHLUXR"/>
</dbReference>
<dbReference type="GO" id="GO:0006355">
    <property type="term" value="P:regulation of DNA-templated transcription"/>
    <property type="evidence" value="ECO:0007669"/>
    <property type="project" value="InterPro"/>
</dbReference>
<dbReference type="RefSeq" id="WP_142001391.1">
    <property type="nucleotide sequence ID" value="NZ_VFML01000001.1"/>
</dbReference>
<accession>A0A542DS84</accession>
<dbReference type="OrthoDB" id="8482304at2"/>
<dbReference type="Pfam" id="PF13191">
    <property type="entry name" value="AAA_16"/>
    <property type="match status" value="1"/>
</dbReference>
<reference evidence="4 5" key="1">
    <citation type="submission" date="2019-06" db="EMBL/GenBank/DDBJ databases">
        <title>Sequencing the genomes of 1000 actinobacteria strains.</title>
        <authorList>
            <person name="Klenk H.-P."/>
        </authorList>
    </citation>
    <scope>NUCLEOTIDE SEQUENCE [LARGE SCALE GENOMIC DNA]</scope>
    <source>
        <strain evidence="4 5">DSM 45679</strain>
    </source>
</reference>
<dbReference type="AlphaFoldDB" id="A0A542DS84"/>
<dbReference type="InterPro" id="IPR036388">
    <property type="entry name" value="WH-like_DNA-bd_sf"/>
</dbReference>
<dbReference type="Gene3D" id="3.40.50.300">
    <property type="entry name" value="P-loop containing nucleotide triphosphate hydrolases"/>
    <property type="match status" value="1"/>
</dbReference>
<dbReference type="PANTHER" id="PTHR16305">
    <property type="entry name" value="TESTICULAR SOLUBLE ADENYLYL CYCLASE"/>
    <property type="match status" value="1"/>
</dbReference>
<organism evidence="4 5">
    <name type="scientific">Amycolatopsis cihanbeyliensis</name>
    <dbReference type="NCBI Taxonomy" id="1128664"/>
    <lineage>
        <taxon>Bacteria</taxon>
        <taxon>Bacillati</taxon>
        <taxon>Actinomycetota</taxon>
        <taxon>Actinomycetes</taxon>
        <taxon>Pseudonocardiales</taxon>
        <taxon>Pseudonocardiaceae</taxon>
        <taxon>Amycolatopsis</taxon>
    </lineage>
</organism>
<dbReference type="InterPro" id="IPR011990">
    <property type="entry name" value="TPR-like_helical_dom_sf"/>
</dbReference>
<evidence type="ECO:0000313" key="4">
    <source>
        <dbReference type="EMBL" id="TQJ05928.1"/>
    </source>
</evidence>
<dbReference type="Gene3D" id="1.25.40.10">
    <property type="entry name" value="Tetratricopeptide repeat domain"/>
    <property type="match status" value="1"/>
</dbReference>
<dbReference type="GO" id="GO:0005737">
    <property type="term" value="C:cytoplasm"/>
    <property type="evidence" value="ECO:0007669"/>
    <property type="project" value="TreeGrafter"/>
</dbReference>
<dbReference type="SUPFAM" id="SSF52540">
    <property type="entry name" value="P-loop containing nucleoside triphosphate hydrolases"/>
    <property type="match status" value="1"/>
</dbReference>
<evidence type="ECO:0000256" key="1">
    <source>
        <dbReference type="ARBA" id="ARBA00022741"/>
    </source>
</evidence>
<feature type="domain" description="HTH luxR-type" evidence="3">
    <location>
        <begin position="863"/>
        <end position="928"/>
    </location>
</feature>
<dbReference type="Gene3D" id="1.10.10.10">
    <property type="entry name" value="Winged helix-like DNA-binding domain superfamily/Winged helix DNA-binding domain"/>
    <property type="match status" value="1"/>
</dbReference>
<keyword evidence="5" id="KW-1185">Reference proteome</keyword>
<dbReference type="SUPFAM" id="SSF48452">
    <property type="entry name" value="TPR-like"/>
    <property type="match status" value="1"/>
</dbReference>
<dbReference type="SMART" id="SM00421">
    <property type="entry name" value="HTH_LUXR"/>
    <property type="match status" value="1"/>
</dbReference>
<protein>
    <submittedName>
        <fullName evidence="4">Regulatory LuxR family protein</fullName>
    </submittedName>
</protein>
<dbReference type="Pfam" id="PF00196">
    <property type="entry name" value="GerE"/>
    <property type="match status" value="1"/>
</dbReference>
<proteinExistence type="predicted"/>
<dbReference type="GO" id="GO:0003677">
    <property type="term" value="F:DNA binding"/>
    <property type="evidence" value="ECO:0007669"/>
    <property type="project" value="InterPro"/>
</dbReference>
<dbReference type="InterPro" id="IPR016032">
    <property type="entry name" value="Sig_transdc_resp-reg_C-effctor"/>
</dbReference>
<name>A0A542DS84_AMYCI</name>
<dbReference type="SUPFAM" id="SSF46894">
    <property type="entry name" value="C-terminal effector domain of the bipartite response regulators"/>
    <property type="match status" value="1"/>
</dbReference>
<dbReference type="GO" id="GO:0004016">
    <property type="term" value="F:adenylate cyclase activity"/>
    <property type="evidence" value="ECO:0007669"/>
    <property type="project" value="TreeGrafter"/>
</dbReference>
<comment type="caution">
    <text evidence="4">The sequence shown here is derived from an EMBL/GenBank/DDBJ whole genome shotgun (WGS) entry which is preliminary data.</text>
</comment>
<dbReference type="CDD" id="cd06170">
    <property type="entry name" value="LuxR_C_like"/>
    <property type="match status" value="1"/>
</dbReference>
<gene>
    <name evidence="4" type="ORF">FB471_5773</name>
</gene>
<keyword evidence="2" id="KW-0067">ATP-binding</keyword>
<dbReference type="InterPro" id="IPR027417">
    <property type="entry name" value="P-loop_NTPase"/>
</dbReference>
<dbReference type="Proteomes" id="UP000320876">
    <property type="component" value="Unassembled WGS sequence"/>
</dbReference>
<evidence type="ECO:0000313" key="5">
    <source>
        <dbReference type="Proteomes" id="UP000320876"/>
    </source>
</evidence>
<dbReference type="PROSITE" id="PS50043">
    <property type="entry name" value="HTH_LUXR_2"/>
    <property type="match status" value="1"/>
</dbReference>
<sequence length="935" mass="99502">MFPLVGREESLSELSRALDDTQHGRGGCVVVEGVAGIGKSRLLDALVAQAHARDFVVVRAQACELDSLVPARALRGLFEAGGPLGKASALGLVSSVQDPGALVAEVRARLDGWAARRPVLVALDDAHWADEVTTLMLRVLVNAPPARPVIWLLTRRPVPAGGRAQASIDHLLTQGAGLHRLGPISPKATADMCTNLLAAEPDAEVVELAARCNGNPFLLEGLLTAAWIAGRVRVVEGTAVLAGAEGLPDGFVAVVDQYLLTLSAETRRMLSAASVLGRPFTVHEVAVLTGCDIPELLAMTTEAIHAAVLVGDGLELTFRHDLIREALYVGLPGPVRSALHREIAAVARRERRSPGEAAEHLIRSGHVAGEDGAEVLRLVVEQMGPAAPNTAADLIIRMLDLFGPGEAGRAPFVAEAVRLLATAGRGVEATALAEGRLRNGVEDIEQAQLLLAVSEALLGISASAQVVEYTTRALGKASTPDAVKTDLLALQARGLLGRQDFGSADRVALQAIERSSGGRSPAAECTGIAVRGLVARAAGELDRSLKLARESVRIADQAGDEALRRHTRLDLCQVLTTADQFEEAESVCASGQRDADRLGTAWPRPLYRLYRAELRMAAGLLDDAWKDADSALGTAERINSVGALVRLMALLARLSIHRADLDMAEDYLRRAAQVRGDDQDGDFVEVIWALTELSDAKGRPDLALDRLADAGPTGARWLGRSLLVHEPRAAAQVVRMASRTGRIADAEAAAECASELAERNPASTSLVGSAAHAMGLLHEDIDELARAVKVFWGGPRPLATASALEDLAVARHAAGHRSDVSRLVVQAEVLYDSSRSQRDTKRVRSRLSALGVRGKRREDADRARQGWASLTPSELRVIRLVAHGLTNREVAGELRLSPHTVDSHLRRCFAKLGVSSRVDLTRHVLAREAGHHGIA</sequence>
<dbReference type="EMBL" id="VFML01000001">
    <property type="protein sequence ID" value="TQJ05928.1"/>
    <property type="molecule type" value="Genomic_DNA"/>
</dbReference>
<keyword evidence="1" id="KW-0547">Nucleotide-binding</keyword>
<dbReference type="InterPro" id="IPR000792">
    <property type="entry name" value="Tscrpt_reg_LuxR_C"/>
</dbReference>
<dbReference type="GO" id="GO:0005524">
    <property type="term" value="F:ATP binding"/>
    <property type="evidence" value="ECO:0007669"/>
    <property type="project" value="UniProtKB-KW"/>
</dbReference>
<dbReference type="InterPro" id="IPR041664">
    <property type="entry name" value="AAA_16"/>
</dbReference>
<evidence type="ECO:0000259" key="3">
    <source>
        <dbReference type="PROSITE" id="PS50043"/>
    </source>
</evidence>